<sequence length="100" mass="10998">MEVGKEHLTKRGHDLLTYSNGEGGKGHVSSNMRKLGKNGSGERTSQEKGHNLLTCCNGEGGKSHVSHPRKEIPQGEEEKSIKPNSKVVPSYFLSWKLTLQ</sequence>
<feature type="compositionally biased region" description="Basic and acidic residues" evidence="1">
    <location>
        <begin position="68"/>
        <end position="81"/>
    </location>
</feature>
<organism evidence="2 3">
    <name type="scientific">Cinnamomum micranthum f. kanehirae</name>
    <dbReference type="NCBI Taxonomy" id="337451"/>
    <lineage>
        <taxon>Eukaryota</taxon>
        <taxon>Viridiplantae</taxon>
        <taxon>Streptophyta</taxon>
        <taxon>Embryophyta</taxon>
        <taxon>Tracheophyta</taxon>
        <taxon>Spermatophyta</taxon>
        <taxon>Magnoliopsida</taxon>
        <taxon>Magnoliidae</taxon>
        <taxon>Laurales</taxon>
        <taxon>Lauraceae</taxon>
        <taxon>Cinnamomum</taxon>
    </lineage>
</organism>
<gene>
    <name evidence="2" type="ORF">CKAN_02439900</name>
</gene>
<dbReference type="Proteomes" id="UP000283530">
    <property type="component" value="Unassembled WGS sequence"/>
</dbReference>
<evidence type="ECO:0000256" key="1">
    <source>
        <dbReference type="SAM" id="MobiDB-lite"/>
    </source>
</evidence>
<reference evidence="2 3" key="1">
    <citation type="journal article" date="2019" name="Nat. Plants">
        <title>Stout camphor tree genome fills gaps in understanding of flowering plant genome evolution.</title>
        <authorList>
            <person name="Chaw S.M."/>
            <person name="Liu Y.C."/>
            <person name="Wu Y.W."/>
            <person name="Wang H.Y."/>
            <person name="Lin C.I."/>
            <person name="Wu C.S."/>
            <person name="Ke H.M."/>
            <person name="Chang L.Y."/>
            <person name="Hsu C.Y."/>
            <person name="Yang H.T."/>
            <person name="Sudianto E."/>
            <person name="Hsu M.H."/>
            <person name="Wu K.P."/>
            <person name="Wang L.N."/>
            <person name="Leebens-Mack J.H."/>
            <person name="Tsai I.J."/>
        </authorList>
    </citation>
    <scope>NUCLEOTIDE SEQUENCE [LARGE SCALE GENOMIC DNA]</scope>
    <source>
        <strain evidence="3">cv. Chaw 1501</strain>
        <tissue evidence="2">Young leaves</tissue>
    </source>
</reference>
<proteinExistence type="predicted"/>
<evidence type="ECO:0000313" key="3">
    <source>
        <dbReference type="Proteomes" id="UP000283530"/>
    </source>
</evidence>
<feature type="compositionally biased region" description="Basic and acidic residues" evidence="1">
    <location>
        <begin position="1"/>
        <end position="14"/>
    </location>
</feature>
<comment type="caution">
    <text evidence="2">The sequence shown here is derived from an EMBL/GenBank/DDBJ whole genome shotgun (WGS) entry which is preliminary data.</text>
</comment>
<evidence type="ECO:0000313" key="2">
    <source>
        <dbReference type="EMBL" id="RWR95075.1"/>
    </source>
</evidence>
<protein>
    <submittedName>
        <fullName evidence="2">Uncharacterized protein</fullName>
    </submittedName>
</protein>
<accession>A0A3S3R676</accession>
<keyword evidence="3" id="KW-1185">Reference proteome</keyword>
<dbReference type="EMBL" id="QPKB01000011">
    <property type="protein sequence ID" value="RWR95075.1"/>
    <property type="molecule type" value="Genomic_DNA"/>
</dbReference>
<feature type="region of interest" description="Disordered" evidence="1">
    <location>
        <begin position="1"/>
        <end position="83"/>
    </location>
</feature>
<dbReference type="AlphaFoldDB" id="A0A3S3R676"/>
<name>A0A3S3R676_9MAGN</name>